<evidence type="ECO:0000256" key="3">
    <source>
        <dbReference type="ARBA" id="ARBA00022490"/>
    </source>
</evidence>
<evidence type="ECO:0000259" key="8">
    <source>
        <dbReference type="PROSITE" id="PS51096"/>
    </source>
</evidence>
<keyword evidence="5" id="KW-0808">Transferase</keyword>
<dbReference type="InterPro" id="IPR036662">
    <property type="entry name" value="PTS_EIIA_man-typ_sf"/>
</dbReference>
<dbReference type="GO" id="GO:0016020">
    <property type="term" value="C:membrane"/>
    <property type="evidence" value="ECO:0007669"/>
    <property type="project" value="InterPro"/>
</dbReference>
<dbReference type="GO" id="GO:0009401">
    <property type="term" value="P:phosphoenolpyruvate-dependent sugar phosphotransferase system"/>
    <property type="evidence" value="ECO:0007669"/>
    <property type="project" value="UniProtKB-KW"/>
</dbReference>
<sequence length="149" mass="15902">MVNIVLISHGGFCEGLLDSLKMIAGGDYGVRAVPLIPGESPETYREKLSLVLKEVSAGDIANSGIIILSDIAGGTPFQSAAYLSKDFKIGLISGMNMPILLTLALERNEKTTLEELIEKVNVSSTVGVKATIVKKGEKKQRAKLSINEN</sequence>
<keyword evidence="4" id="KW-0762">Sugar transport</keyword>
<keyword evidence="7" id="KW-0418">Kinase</keyword>
<dbReference type="SUPFAM" id="SSF53062">
    <property type="entry name" value="PTS system fructose IIA component-like"/>
    <property type="match status" value="1"/>
</dbReference>
<dbReference type="InterPro" id="IPR033887">
    <property type="entry name" value="PTS_IIA_man"/>
</dbReference>
<dbReference type="GO" id="GO:0016301">
    <property type="term" value="F:kinase activity"/>
    <property type="evidence" value="ECO:0007669"/>
    <property type="project" value="UniProtKB-KW"/>
</dbReference>
<dbReference type="Pfam" id="PF03610">
    <property type="entry name" value="EIIA-man"/>
    <property type="match status" value="1"/>
</dbReference>
<evidence type="ECO:0000256" key="7">
    <source>
        <dbReference type="ARBA" id="ARBA00022777"/>
    </source>
</evidence>
<dbReference type="EMBL" id="ABAW02000018">
    <property type="protein sequence ID" value="EDP11492.1"/>
    <property type="molecule type" value="Genomic_DNA"/>
</dbReference>
<evidence type="ECO:0000313" key="9">
    <source>
        <dbReference type="EMBL" id="EDP11492.1"/>
    </source>
</evidence>
<proteinExistence type="predicted"/>
<dbReference type="RefSeq" id="WP_004798485.1">
    <property type="nucleotide sequence ID" value="NZ_DS483474.1"/>
</dbReference>
<evidence type="ECO:0000313" key="10">
    <source>
        <dbReference type="Proteomes" id="UP000004090"/>
    </source>
</evidence>
<dbReference type="CDD" id="cd00006">
    <property type="entry name" value="PTS_IIA_man"/>
    <property type="match status" value="1"/>
</dbReference>
<organism evidence="9 10">
    <name type="scientific">Amedibacillus dolichus DSM 3991</name>
    <dbReference type="NCBI Taxonomy" id="428127"/>
    <lineage>
        <taxon>Bacteria</taxon>
        <taxon>Bacillati</taxon>
        <taxon>Bacillota</taxon>
        <taxon>Erysipelotrichia</taxon>
        <taxon>Erysipelotrichales</taxon>
        <taxon>Erysipelotrichaceae</taxon>
        <taxon>Amedibacillus</taxon>
    </lineage>
</organism>
<dbReference type="Proteomes" id="UP000004090">
    <property type="component" value="Unassembled WGS sequence"/>
</dbReference>
<dbReference type="Gene3D" id="3.40.50.510">
    <property type="entry name" value="Phosphotransferase system, mannose-type IIA component"/>
    <property type="match status" value="1"/>
</dbReference>
<comment type="caution">
    <text evidence="9">The sequence shown here is derived from an EMBL/GenBank/DDBJ whole genome shotgun (WGS) entry which is preliminary data.</text>
</comment>
<dbReference type="GO" id="GO:0005737">
    <property type="term" value="C:cytoplasm"/>
    <property type="evidence" value="ECO:0007669"/>
    <property type="project" value="UniProtKB-SubCell"/>
</dbReference>
<keyword evidence="3" id="KW-0963">Cytoplasm</keyword>
<dbReference type="HOGENOM" id="CLU_123235_1_1_9"/>
<evidence type="ECO:0000256" key="2">
    <source>
        <dbReference type="ARBA" id="ARBA00022448"/>
    </source>
</evidence>
<dbReference type="PANTHER" id="PTHR33799:SF1">
    <property type="entry name" value="PTS SYSTEM MANNOSE-SPECIFIC EIIAB COMPONENT-RELATED"/>
    <property type="match status" value="1"/>
</dbReference>
<evidence type="ECO:0000256" key="1">
    <source>
        <dbReference type="ARBA" id="ARBA00004496"/>
    </source>
</evidence>
<reference evidence="9 10" key="2">
    <citation type="submission" date="2007-09" db="EMBL/GenBank/DDBJ databases">
        <authorList>
            <person name="Fulton L."/>
            <person name="Clifton S."/>
            <person name="Fulton B."/>
            <person name="Xu J."/>
            <person name="Minx P."/>
            <person name="Pepin K.H."/>
            <person name="Johnson M."/>
            <person name="Thiruvilangam P."/>
            <person name="Bhonagiri V."/>
            <person name="Nash W.E."/>
            <person name="Mardis E.R."/>
            <person name="Wilson R.K."/>
        </authorList>
    </citation>
    <scope>NUCLEOTIDE SEQUENCE [LARGE SCALE GENOMIC DNA]</scope>
    <source>
        <strain evidence="9 10">DSM 3991</strain>
    </source>
</reference>
<dbReference type="eggNOG" id="COG2893">
    <property type="taxonomic scope" value="Bacteria"/>
</dbReference>
<evidence type="ECO:0000256" key="6">
    <source>
        <dbReference type="ARBA" id="ARBA00022683"/>
    </source>
</evidence>
<protein>
    <submittedName>
        <fullName evidence="9">PTS system fructose IIA component</fullName>
    </submittedName>
</protein>
<evidence type="ECO:0000256" key="5">
    <source>
        <dbReference type="ARBA" id="ARBA00022679"/>
    </source>
</evidence>
<name>A8RA06_9FIRM</name>
<feature type="domain" description="PTS EIIA type-4" evidence="8">
    <location>
        <begin position="1"/>
        <end position="128"/>
    </location>
</feature>
<evidence type="ECO:0000256" key="4">
    <source>
        <dbReference type="ARBA" id="ARBA00022597"/>
    </source>
</evidence>
<dbReference type="InterPro" id="IPR004701">
    <property type="entry name" value="PTS_EIIA_man-typ"/>
</dbReference>
<keyword evidence="6" id="KW-0598">Phosphotransferase system</keyword>
<gene>
    <name evidence="9" type="ORF">EUBDOL_00670</name>
</gene>
<dbReference type="PANTHER" id="PTHR33799">
    <property type="entry name" value="PTS PERMEASE-RELATED-RELATED"/>
    <property type="match status" value="1"/>
</dbReference>
<dbReference type="GeneID" id="92792971"/>
<comment type="subcellular location">
    <subcellularLocation>
        <location evidence="1">Cytoplasm</location>
    </subcellularLocation>
</comment>
<dbReference type="PROSITE" id="PS51096">
    <property type="entry name" value="PTS_EIIA_TYPE_4"/>
    <property type="match status" value="1"/>
</dbReference>
<dbReference type="STRING" id="428127.EUBDOL_00670"/>
<dbReference type="InterPro" id="IPR051471">
    <property type="entry name" value="Bacterial_PTS_sugar_comp"/>
</dbReference>
<accession>A8RA06</accession>
<reference evidence="9 10" key="1">
    <citation type="submission" date="2007-09" db="EMBL/GenBank/DDBJ databases">
        <title>Draft genome sequence of Eubacterium dolichum (DSM 3991).</title>
        <authorList>
            <person name="Sudarsanam P."/>
            <person name="Ley R."/>
            <person name="Guruge J."/>
            <person name="Turnbaugh P.J."/>
            <person name="Mahowald M."/>
            <person name="Liep D."/>
            <person name="Gordon J."/>
        </authorList>
    </citation>
    <scope>NUCLEOTIDE SEQUENCE [LARGE SCALE GENOMIC DNA]</scope>
    <source>
        <strain evidence="9 10">DSM 3991</strain>
    </source>
</reference>
<keyword evidence="2" id="KW-0813">Transport</keyword>
<dbReference type="AlphaFoldDB" id="A8RA06"/>